<sequence>MNHSIQVLIKYFECTYKQKLDILYEKIHPCKKIVEFSQAIIKKYEIEKELLNEYIDNYIQKIIKYTQENLDKFLSQILQFVNNKLWIWMKILKNNQFSVKSPQSLETHYNQLIVLTLRSQAHKFNLRMISRLPRHLIKSVSFIIQERKNKQVRHGCKNEYPKY</sequence>
<gene>
    <name evidence="1" type="ORF">GSPATT00024372001</name>
</gene>
<organism evidence="1 2">
    <name type="scientific">Paramecium tetraurelia</name>
    <dbReference type="NCBI Taxonomy" id="5888"/>
    <lineage>
        <taxon>Eukaryota</taxon>
        <taxon>Sar</taxon>
        <taxon>Alveolata</taxon>
        <taxon>Ciliophora</taxon>
        <taxon>Intramacronucleata</taxon>
        <taxon>Oligohymenophorea</taxon>
        <taxon>Peniculida</taxon>
        <taxon>Parameciidae</taxon>
        <taxon>Paramecium</taxon>
    </lineage>
</organism>
<dbReference type="RefSeq" id="XP_001459040.1">
    <property type="nucleotide sequence ID" value="XM_001459003.1"/>
</dbReference>
<dbReference type="Proteomes" id="UP000000600">
    <property type="component" value="Unassembled WGS sequence"/>
</dbReference>
<dbReference type="HOGENOM" id="CLU_1630251_0_0_1"/>
<dbReference type="EMBL" id="CT868664">
    <property type="protein sequence ID" value="CAK91643.1"/>
    <property type="molecule type" value="Genomic_DNA"/>
</dbReference>
<dbReference type="OrthoDB" id="10596862at2759"/>
<dbReference type="GeneID" id="5044825"/>
<dbReference type="KEGG" id="ptm:GSPATT00024372001"/>
<protein>
    <submittedName>
        <fullName evidence="1">Uncharacterized protein</fullName>
    </submittedName>
</protein>
<dbReference type="InParanoid" id="A0E8M6"/>
<keyword evidence="2" id="KW-1185">Reference proteome</keyword>
<evidence type="ECO:0000313" key="1">
    <source>
        <dbReference type="EMBL" id="CAK91643.1"/>
    </source>
</evidence>
<evidence type="ECO:0000313" key="2">
    <source>
        <dbReference type="Proteomes" id="UP000000600"/>
    </source>
</evidence>
<reference evidence="1 2" key="1">
    <citation type="journal article" date="2006" name="Nature">
        <title>Global trends of whole-genome duplications revealed by the ciliate Paramecium tetraurelia.</title>
        <authorList>
            <consortium name="Genoscope"/>
            <person name="Aury J.-M."/>
            <person name="Jaillon O."/>
            <person name="Duret L."/>
            <person name="Noel B."/>
            <person name="Jubin C."/>
            <person name="Porcel B.M."/>
            <person name="Segurens B."/>
            <person name="Daubin V."/>
            <person name="Anthouard V."/>
            <person name="Aiach N."/>
            <person name="Arnaiz O."/>
            <person name="Billaut A."/>
            <person name="Beisson J."/>
            <person name="Blanc I."/>
            <person name="Bouhouche K."/>
            <person name="Camara F."/>
            <person name="Duharcourt S."/>
            <person name="Guigo R."/>
            <person name="Gogendeau D."/>
            <person name="Katinka M."/>
            <person name="Keller A.-M."/>
            <person name="Kissmehl R."/>
            <person name="Klotz C."/>
            <person name="Koll F."/>
            <person name="Le Moue A."/>
            <person name="Lepere C."/>
            <person name="Malinsky S."/>
            <person name="Nowacki M."/>
            <person name="Nowak J.K."/>
            <person name="Plattner H."/>
            <person name="Poulain J."/>
            <person name="Ruiz F."/>
            <person name="Serrano V."/>
            <person name="Zagulski M."/>
            <person name="Dessen P."/>
            <person name="Betermier M."/>
            <person name="Weissenbach J."/>
            <person name="Scarpelli C."/>
            <person name="Schachter V."/>
            <person name="Sperling L."/>
            <person name="Meyer E."/>
            <person name="Cohen J."/>
            <person name="Wincker P."/>
        </authorList>
    </citation>
    <scope>NUCLEOTIDE SEQUENCE [LARGE SCALE GENOMIC DNA]</scope>
    <source>
        <strain evidence="1 2">Stock d4-2</strain>
    </source>
</reference>
<proteinExistence type="predicted"/>
<name>A0E8M6_PARTE</name>
<dbReference type="AlphaFoldDB" id="A0E8M6"/>
<accession>A0E8M6</accession>